<accession>A0A6F8YAB2</accession>
<protein>
    <submittedName>
        <fullName evidence="1">Uncharacterized protein</fullName>
    </submittedName>
</protein>
<evidence type="ECO:0000313" key="2">
    <source>
        <dbReference type="Proteomes" id="UP000503011"/>
    </source>
</evidence>
<keyword evidence="2" id="KW-1185">Reference proteome</keyword>
<gene>
    <name evidence="1" type="ORF">Psuf_002820</name>
</gene>
<proteinExistence type="predicted"/>
<sequence length="156" mass="17156">MSVPDRILQYQLSGVGPDPFAVGEDDLPAPVPGRRAHPVHRHTVSVAASRWLAVGGRPVHPRRFERFRHPVPPYVCSVEETTLTAGKAGPSDDVPSLEQVVRCGVGRPAAREWLIELPAAATLPAIPVPYRPRPDRMEDLNMILAIKVKKIEEVDL</sequence>
<reference evidence="1 2" key="2">
    <citation type="submission" date="2020-03" db="EMBL/GenBank/DDBJ databases">
        <authorList>
            <person name="Ichikawa N."/>
            <person name="Kimura A."/>
            <person name="Kitahashi Y."/>
            <person name="Uohara A."/>
        </authorList>
    </citation>
    <scope>NUCLEOTIDE SEQUENCE [LARGE SCALE GENOMIC DNA]</scope>
    <source>
        <strain evidence="1 2">NBRC 105367</strain>
    </source>
</reference>
<evidence type="ECO:0000313" key="1">
    <source>
        <dbReference type="EMBL" id="BCB82969.1"/>
    </source>
</evidence>
<reference evidence="1 2" key="1">
    <citation type="submission" date="2020-03" db="EMBL/GenBank/DDBJ databases">
        <title>Whole genome shotgun sequence of Phytohabitans suffuscus NBRC 105367.</title>
        <authorList>
            <person name="Komaki H."/>
            <person name="Tamura T."/>
        </authorList>
    </citation>
    <scope>NUCLEOTIDE SEQUENCE [LARGE SCALE GENOMIC DNA]</scope>
    <source>
        <strain evidence="1 2">NBRC 105367</strain>
    </source>
</reference>
<name>A0A6F8YAB2_9ACTN</name>
<dbReference type="Proteomes" id="UP000503011">
    <property type="component" value="Chromosome"/>
</dbReference>
<dbReference type="KEGG" id="psuu:Psuf_002820"/>
<dbReference type="EMBL" id="AP022871">
    <property type="protein sequence ID" value="BCB82969.1"/>
    <property type="molecule type" value="Genomic_DNA"/>
</dbReference>
<dbReference type="AlphaFoldDB" id="A0A6F8YAB2"/>
<organism evidence="1 2">
    <name type="scientific">Phytohabitans suffuscus</name>
    <dbReference type="NCBI Taxonomy" id="624315"/>
    <lineage>
        <taxon>Bacteria</taxon>
        <taxon>Bacillati</taxon>
        <taxon>Actinomycetota</taxon>
        <taxon>Actinomycetes</taxon>
        <taxon>Micromonosporales</taxon>
        <taxon>Micromonosporaceae</taxon>
    </lineage>
</organism>